<evidence type="ECO:0000313" key="3">
    <source>
        <dbReference type="Proteomes" id="UP000193450"/>
    </source>
</evidence>
<proteinExistence type="predicted"/>
<dbReference type="Pfam" id="PF07238">
    <property type="entry name" value="PilZ"/>
    <property type="match status" value="1"/>
</dbReference>
<dbReference type="KEGG" id="osg:BST96_19405"/>
<accession>A0A1X9NDG0</accession>
<dbReference type="EMBL" id="CP019343">
    <property type="protein sequence ID" value="ARN76070.1"/>
    <property type="molecule type" value="Genomic_DNA"/>
</dbReference>
<evidence type="ECO:0000313" key="2">
    <source>
        <dbReference type="EMBL" id="ARN76070.1"/>
    </source>
</evidence>
<dbReference type="SUPFAM" id="SSF141371">
    <property type="entry name" value="PilZ domain-like"/>
    <property type="match status" value="1"/>
</dbReference>
<keyword evidence="3" id="KW-1185">Reference proteome</keyword>
<dbReference type="Proteomes" id="UP000193450">
    <property type="component" value="Chromosome"/>
</dbReference>
<dbReference type="STRING" id="716816.BST96_19405"/>
<organism evidence="2 3">
    <name type="scientific">Oceanicoccus sagamiensis</name>
    <dbReference type="NCBI Taxonomy" id="716816"/>
    <lineage>
        <taxon>Bacteria</taxon>
        <taxon>Pseudomonadati</taxon>
        <taxon>Pseudomonadota</taxon>
        <taxon>Gammaproteobacteria</taxon>
        <taxon>Cellvibrionales</taxon>
        <taxon>Spongiibacteraceae</taxon>
        <taxon>Oceanicoccus</taxon>
    </lineage>
</organism>
<sequence>MRRFARHPTDIPIDVKVTVLPQTANPACSMTTVSQGGLSCEVDCKVAVGSIVDIQIDSVSPVYQGSGEVVWCREKGESYEVGVRFTNNEEAFKSRMVQQVCQIEQYKNLVYEREGRLLDGDQAAAEWIAKYAADYSS</sequence>
<dbReference type="AlphaFoldDB" id="A0A1X9NDG0"/>
<name>A0A1X9NDG0_9GAMM</name>
<protein>
    <recommendedName>
        <fullName evidence="1">PilZ domain-containing protein</fullName>
    </recommendedName>
</protein>
<reference evidence="2 3" key="1">
    <citation type="submission" date="2016-11" db="EMBL/GenBank/DDBJ databases">
        <title>Trade-off between light-utilization and light-protection in marine flavobacteria.</title>
        <authorList>
            <person name="Kumagai Y."/>
        </authorList>
    </citation>
    <scope>NUCLEOTIDE SEQUENCE [LARGE SCALE GENOMIC DNA]</scope>
    <source>
        <strain evidence="2 3">NBRC 107125</strain>
    </source>
</reference>
<gene>
    <name evidence="2" type="ORF">BST96_19405</name>
</gene>
<dbReference type="OrthoDB" id="8906365at2"/>
<feature type="domain" description="PilZ" evidence="1">
    <location>
        <begin position="2"/>
        <end position="99"/>
    </location>
</feature>
<dbReference type="RefSeq" id="WP_085760272.1">
    <property type="nucleotide sequence ID" value="NZ_CP019343.1"/>
</dbReference>
<dbReference type="GO" id="GO:0035438">
    <property type="term" value="F:cyclic-di-GMP binding"/>
    <property type="evidence" value="ECO:0007669"/>
    <property type="project" value="InterPro"/>
</dbReference>
<dbReference type="InterPro" id="IPR009875">
    <property type="entry name" value="PilZ_domain"/>
</dbReference>
<evidence type="ECO:0000259" key="1">
    <source>
        <dbReference type="Pfam" id="PF07238"/>
    </source>
</evidence>
<dbReference type="Gene3D" id="2.40.10.220">
    <property type="entry name" value="predicted glycosyltransferase like domains"/>
    <property type="match status" value="1"/>
</dbReference>